<dbReference type="OrthoDB" id="1936089at2759"/>
<evidence type="ECO:0000313" key="2">
    <source>
        <dbReference type="Proteomes" id="UP000585474"/>
    </source>
</evidence>
<evidence type="ECO:0000313" key="1">
    <source>
        <dbReference type="EMBL" id="GFS35619.1"/>
    </source>
</evidence>
<sequence length="86" mass="9044">MCLALSPMPRFFLLSSPIKYPWLLNSRGYAAAAASQGNASGSVIGAVAARGLVMAKKGGEESGKTSWVPDPLTGYYRPENRAGRVA</sequence>
<dbReference type="GO" id="GO:0006950">
    <property type="term" value="P:response to stress"/>
    <property type="evidence" value="ECO:0007669"/>
    <property type="project" value="TreeGrafter"/>
</dbReference>
<accession>A0A7J0DHW1</accession>
<comment type="caution">
    <text evidence="1">The sequence shown here is derived from an EMBL/GenBank/DDBJ whole genome shotgun (WGS) entry which is preliminary data.</text>
</comment>
<dbReference type="Pfam" id="PF03242">
    <property type="entry name" value="LEA_3a"/>
    <property type="match status" value="1"/>
</dbReference>
<dbReference type="InterPro" id="IPR004926">
    <property type="entry name" value="LEA_3a"/>
</dbReference>
<proteinExistence type="predicted"/>
<dbReference type="PANTHER" id="PTHR33509:SF5">
    <property type="entry name" value="PROTEIN SENESCENCE-ASSOCIATED GENE 21, MITOCHONDRIAL"/>
    <property type="match status" value="1"/>
</dbReference>
<protein>
    <submittedName>
        <fullName evidence="1">Uncharacterized protein</fullName>
    </submittedName>
</protein>
<dbReference type="GO" id="GO:0005739">
    <property type="term" value="C:mitochondrion"/>
    <property type="evidence" value="ECO:0007669"/>
    <property type="project" value="TreeGrafter"/>
</dbReference>
<dbReference type="AlphaFoldDB" id="A0A7J0DHW1"/>
<name>A0A7J0DHW1_9ERIC</name>
<dbReference type="EMBL" id="BJWL01000235">
    <property type="protein sequence ID" value="GFS35619.1"/>
    <property type="molecule type" value="Genomic_DNA"/>
</dbReference>
<gene>
    <name evidence="1" type="ORF">Acr_00g0040990</name>
</gene>
<keyword evidence="2" id="KW-1185">Reference proteome</keyword>
<dbReference type="PANTHER" id="PTHR33509">
    <property type="entry name" value="LATE EMBRYOGENIS ABUNDANT PROTEIN 2-RELATED"/>
    <property type="match status" value="1"/>
</dbReference>
<organism evidence="1 2">
    <name type="scientific">Actinidia rufa</name>
    <dbReference type="NCBI Taxonomy" id="165716"/>
    <lineage>
        <taxon>Eukaryota</taxon>
        <taxon>Viridiplantae</taxon>
        <taxon>Streptophyta</taxon>
        <taxon>Embryophyta</taxon>
        <taxon>Tracheophyta</taxon>
        <taxon>Spermatophyta</taxon>
        <taxon>Magnoliopsida</taxon>
        <taxon>eudicotyledons</taxon>
        <taxon>Gunneridae</taxon>
        <taxon>Pentapetalae</taxon>
        <taxon>asterids</taxon>
        <taxon>Ericales</taxon>
        <taxon>Actinidiaceae</taxon>
        <taxon>Actinidia</taxon>
    </lineage>
</organism>
<dbReference type="Proteomes" id="UP000585474">
    <property type="component" value="Unassembled WGS sequence"/>
</dbReference>
<reference evidence="2" key="1">
    <citation type="submission" date="2019-07" db="EMBL/GenBank/DDBJ databases">
        <title>De Novo Assembly of kiwifruit Actinidia rufa.</title>
        <authorList>
            <person name="Sugita-Konishi S."/>
            <person name="Sato K."/>
            <person name="Mori E."/>
            <person name="Abe Y."/>
            <person name="Kisaki G."/>
            <person name="Hamano K."/>
            <person name="Suezawa K."/>
            <person name="Otani M."/>
            <person name="Fukuda T."/>
            <person name="Manabe T."/>
            <person name="Gomi K."/>
            <person name="Tabuchi M."/>
            <person name="Akimitsu K."/>
            <person name="Kataoka I."/>
        </authorList>
    </citation>
    <scope>NUCLEOTIDE SEQUENCE [LARGE SCALE GENOMIC DNA]</scope>
    <source>
        <strain evidence="2">cv. Fuchu</strain>
    </source>
</reference>